<evidence type="ECO:0000313" key="2">
    <source>
        <dbReference type="EMBL" id="OTA86966.1"/>
    </source>
</evidence>
<protein>
    <submittedName>
        <fullName evidence="1">Phage protein</fullName>
    </submittedName>
</protein>
<dbReference type="AlphaFoldDB" id="A0A0U5JX49"/>
<name>A0A0U5JX49_LIMRT</name>
<dbReference type="EMBL" id="LN887683">
    <property type="protein sequence ID" value="CUR42457.1"/>
    <property type="molecule type" value="Genomic_DNA"/>
</dbReference>
<gene>
    <name evidence="2" type="ORF">BHL83_04930</name>
    <name evidence="1" type="ORF">LRLP16767_LR202_02125</name>
</gene>
<dbReference type="Pfam" id="PF10711">
    <property type="entry name" value="DUF2513"/>
    <property type="match status" value="1"/>
</dbReference>
<dbReference type="Proteomes" id="UP000235484">
    <property type="component" value="Unassembled WGS sequence"/>
</dbReference>
<accession>A0A0U5JX49</accession>
<reference evidence="4" key="2">
    <citation type="submission" date="2015-10" db="EMBL/GenBank/DDBJ databases">
        <authorList>
            <person name="Crossman L.C."/>
        </authorList>
    </citation>
    <scope>NUCLEOTIDE SEQUENCE [LARGE SCALE GENOMIC DNA]</scope>
    <source>
        <strain evidence="4">20-2</strain>
    </source>
</reference>
<proteinExistence type="predicted"/>
<reference evidence="2 3" key="3">
    <citation type="submission" date="2016-09" db="EMBL/GenBank/DDBJ databases">
        <title>Lactobacillus reuteri KLR3006, genome sequencing and assembly.</title>
        <authorList>
            <person name="Lee J.-Y."/>
            <person name="Kim E.B."/>
            <person name="Choi Y.-J."/>
        </authorList>
    </citation>
    <scope>NUCLEOTIDE SEQUENCE [LARGE SCALE GENOMIC DNA]</scope>
    <source>
        <strain evidence="2 3">KLR3006</strain>
    </source>
</reference>
<dbReference type="Proteomes" id="UP000194219">
    <property type="component" value="Unassembled WGS sequence"/>
</dbReference>
<dbReference type="EMBL" id="MIMV01000166">
    <property type="protein sequence ID" value="OTA86966.1"/>
    <property type="molecule type" value="Genomic_DNA"/>
</dbReference>
<organism evidence="1 4">
    <name type="scientific">Limosilactobacillus reuteri</name>
    <name type="common">Lactobacillus reuteri</name>
    <dbReference type="NCBI Taxonomy" id="1598"/>
    <lineage>
        <taxon>Bacteria</taxon>
        <taxon>Bacillati</taxon>
        <taxon>Bacillota</taxon>
        <taxon>Bacilli</taxon>
        <taxon>Lactobacillales</taxon>
        <taxon>Lactobacillaceae</taxon>
        <taxon>Limosilactobacillus</taxon>
    </lineage>
</organism>
<evidence type="ECO:0000313" key="1">
    <source>
        <dbReference type="EMBL" id="CUR42457.1"/>
    </source>
</evidence>
<evidence type="ECO:0000313" key="4">
    <source>
        <dbReference type="Proteomes" id="UP000235484"/>
    </source>
</evidence>
<dbReference type="RefSeq" id="WP_086142512.1">
    <property type="nucleotide sequence ID" value="NZ_CP080622.1"/>
</dbReference>
<reference evidence="1" key="1">
    <citation type="submission" date="2015-10" db="EMBL/GenBank/DDBJ databases">
        <authorList>
            <person name="Gilbert D.G."/>
        </authorList>
    </citation>
    <scope>NUCLEOTIDE SEQUENCE [LARGE SCALE GENOMIC DNA]</scope>
    <source>
        <strain evidence="1">20-2</strain>
    </source>
</reference>
<sequence length="131" mass="14636">MKLKHDCVRYVLLSLEAQGIGMLQGVQLSQILPKLVNDQYSEDDITYTFLQLLDGGYINANYEKYVSGFSLIVFDITWKGHELLDSIRDDEVWKQTKKATSTLKSVSIGVLKNVASAVLTGIIKQKTGLPL</sequence>
<evidence type="ECO:0000313" key="3">
    <source>
        <dbReference type="Proteomes" id="UP000194219"/>
    </source>
</evidence>
<dbReference type="InterPro" id="IPR019650">
    <property type="entry name" value="DUF2513"/>
</dbReference>